<organism evidence="1 2">
    <name type="scientific">Rubellicoccus peritrichatus</name>
    <dbReference type="NCBI Taxonomy" id="3080537"/>
    <lineage>
        <taxon>Bacteria</taxon>
        <taxon>Pseudomonadati</taxon>
        <taxon>Verrucomicrobiota</taxon>
        <taxon>Opitutia</taxon>
        <taxon>Puniceicoccales</taxon>
        <taxon>Cerasicoccaceae</taxon>
        <taxon>Rubellicoccus</taxon>
    </lineage>
</organism>
<proteinExistence type="predicted"/>
<reference evidence="1 2" key="1">
    <citation type="submission" date="2023-10" db="EMBL/GenBank/DDBJ databases">
        <title>Rubellicoccus peritrichatus gen. nov., sp. nov., isolated from an algae of coral reef tank.</title>
        <authorList>
            <person name="Luo J."/>
        </authorList>
    </citation>
    <scope>NUCLEOTIDE SEQUENCE [LARGE SCALE GENOMIC DNA]</scope>
    <source>
        <strain evidence="1 2">CR14</strain>
    </source>
</reference>
<evidence type="ECO:0000313" key="2">
    <source>
        <dbReference type="Proteomes" id="UP001304300"/>
    </source>
</evidence>
<accession>A0AAQ3QUC6</accession>
<dbReference type="Proteomes" id="UP001304300">
    <property type="component" value="Chromosome"/>
</dbReference>
<dbReference type="KEGG" id="puo:RZN69_04085"/>
<dbReference type="AlphaFoldDB" id="A0AAQ3QUC6"/>
<dbReference type="RefSeq" id="WP_317834768.1">
    <property type="nucleotide sequence ID" value="NZ_CP136920.1"/>
</dbReference>
<protein>
    <submittedName>
        <fullName evidence="1">Uncharacterized protein</fullName>
    </submittedName>
</protein>
<gene>
    <name evidence="1" type="ORF">RZN69_04085</name>
</gene>
<keyword evidence="2" id="KW-1185">Reference proteome</keyword>
<name>A0AAQ3QUC6_9BACT</name>
<evidence type="ECO:0000313" key="1">
    <source>
        <dbReference type="EMBL" id="WOO42256.1"/>
    </source>
</evidence>
<sequence length="144" mass="17109">MDWIKNKYQDLETKVSFESELFEDAEVTVTVIEDCREISKEDEVFIESILNRIQEFVPIIEQKLRCYEYGIDECDLEDEENLDLAIEEAMQPLDFCRPGVMFAINDEWDEKRWDFMAGKKSMYESYGIHVVFEEDQFREIFGGG</sequence>
<dbReference type="EMBL" id="CP136920">
    <property type="protein sequence ID" value="WOO42256.1"/>
    <property type="molecule type" value="Genomic_DNA"/>
</dbReference>